<name>A0A7W5A116_9ACTN</name>
<accession>A0A7W5A116</accession>
<dbReference type="CDD" id="cd03801">
    <property type="entry name" value="GT4_PimA-like"/>
    <property type="match status" value="1"/>
</dbReference>
<evidence type="ECO:0000256" key="2">
    <source>
        <dbReference type="ARBA" id="ARBA00022679"/>
    </source>
</evidence>
<dbReference type="EMBL" id="JACHXG010000001">
    <property type="protein sequence ID" value="MBB3087712.1"/>
    <property type="molecule type" value="Genomic_DNA"/>
</dbReference>
<keyword evidence="2 3" id="KW-0808">Transferase</keyword>
<dbReference type="AlphaFoldDB" id="A0A7W5A116"/>
<evidence type="ECO:0000313" key="4">
    <source>
        <dbReference type="Proteomes" id="UP000577707"/>
    </source>
</evidence>
<dbReference type="RefSeq" id="WP_183542121.1">
    <property type="nucleotide sequence ID" value="NZ_BMQT01000001.1"/>
</dbReference>
<keyword evidence="4" id="KW-1185">Reference proteome</keyword>
<proteinExistence type="predicted"/>
<dbReference type="SUPFAM" id="SSF53756">
    <property type="entry name" value="UDP-Glycosyltransferase/glycogen phosphorylase"/>
    <property type="match status" value="1"/>
</dbReference>
<dbReference type="PANTHER" id="PTHR12526:SF510">
    <property type="entry name" value="D-INOSITOL 3-PHOSPHATE GLYCOSYLTRANSFERASE"/>
    <property type="match status" value="1"/>
</dbReference>
<dbReference type="Gene3D" id="3.40.50.2000">
    <property type="entry name" value="Glycogen Phosphorylase B"/>
    <property type="match status" value="1"/>
</dbReference>
<comment type="caution">
    <text evidence="3">The sequence shown here is derived from an EMBL/GenBank/DDBJ whole genome shotgun (WGS) entry which is preliminary data.</text>
</comment>
<gene>
    <name evidence="3" type="ORF">FHS12_000635</name>
</gene>
<dbReference type="Proteomes" id="UP000577707">
    <property type="component" value="Unassembled WGS sequence"/>
</dbReference>
<dbReference type="GO" id="GO:0016757">
    <property type="term" value="F:glycosyltransferase activity"/>
    <property type="evidence" value="ECO:0007669"/>
    <property type="project" value="UniProtKB-KW"/>
</dbReference>
<reference evidence="3 4" key="1">
    <citation type="submission" date="2020-08" db="EMBL/GenBank/DDBJ databases">
        <title>Genomic Encyclopedia of Type Strains, Phase III (KMG-III): the genomes of soil and plant-associated and newly described type strains.</title>
        <authorList>
            <person name="Whitman W."/>
        </authorList>
    </citation>
    <scope>NUCLEOTIDE SEQUENCE [LARGE SCALE GENOMIC DNA]</scope>
    <source>
        <strain evidence="3 4">CECT 3302</strain>
    </source>
</reference>
<evidence type="ECO:0000256" key="1">
    <source>
        <dbReference type="ARBA" id="ARBA00022676"/>
    </source>
</evidence>
<dbReference type="PANTHER" id="PTHR12526">
    <property type="entry name" value="GLYCOSYLTRANSFERASE"/>
    <property type="match status" value="1"/>
</dbReference>
<dbReference type="Pfam" id="PF13692">
    <property type="entry name" value="Glyco_trans_1_4"/>
    <property type="match status" value="1"/>
</dbReference>
<organism evidence="3 4">
    <name type="scientific">Nocardioides albus</name>
    <dbReference type="NCBI Taxonomy" id="1841"/>
    <lineage>
        <taxon>Bacteria</taxon>
        <taxon>Bacillati</taxon>
        <taxon>Actinomycetota</taxon>
        <taxon>Actinomycetes</taxon>
        <taxon>Propionibacteriales</taxon>
        <taxon>Nocardioidaceae</taxon>
        <taxon>Nocardioides</taxon>
    </lineage>
</organism>
<sequence length="385" mass="41526">MPSYRDHRPKTVGNIYFVWNPHQPLPAGTGGTENYTIGHVRELNRRGIRAHIVTIGVGIEDGRDQFADIPFLSMASVADVGDLDGVVIFVAEFPVVVTRRPAYQMLHVPPPGSDVDRVRIAATMQDRSLIATSRFAAGLWAEFLDVDLDTISIVYPYAELCFSTEARPPADDAEIRILYAGRLSPEKGIYTLLAMLDLDPVGQDRVFTCTVTTAGADKPQGRNIQRVIEAHPSVRVVPRRTTPRAMATLMADHDIIVMPSNSQYWHETFGIVSIEAQHSGCRVVASDDGGLPETDCGSITLVAPDDPAALARGVRSAAALGAVDELVRINAAARFTVDNSVDGLIDVLLMPAPITPAAVVRDLEALVRLPAASDPQELSTLPAPA</sequence>
<keyword evidence="1" id="KW-0328">Glycosyltransferase</keyword>
<evidence type="ECO:0000313" key="3">
    <source>
        <dbReference type="EMBL" id="MBB3087712.1"/>
    </source>
</evidence>
<protein>
    <submittedName>
        <fullName evidence="3">Glycosyltransferase involved in cell wall biosynthesis</fullName>
    </submittedName>
</protein>